<dbReference type="EMBL" id="BOOC01000031">
    <property type="protein sequence ID" value="GIH42510.1"/>
    <property type="molecule type" value="Genomic_DNA"/>
</dbReference>
<dbReference type="PANTHER" id="PTHR30055:SF231">
    <property type="entry name" value="TRANSCRIPTIONAL REGULATORY PROTEIN (PROBABLY DEOR-FAMILY)-RELATED"/>
    <property type="match status" value="1"/>
</dbReference>
<dbReference type="SUPFAM" id="SSF46689">
    <property type="entry name" value="Homeodomain-like"/>
    <property type="match status" value="1"/>
</dbReference>
<evidence type="ECO:0000259" key="3">
    <source>
        <dbReference type="PROSITE" id="PS50977"/>
    </source>
</evidence>
<feature type="domain" description="HTH tetR-type" evidence="3">
    <location>
        <begin position="5"/>
        <end position="65"/>
    </location>
</feature>
<dbReference type="InterPro" id="IPR001647">
    <property type="entry name" value="HTH_TetR"/>
</dbReference>
<keyword evidence="5" id="KW-1185">Reference proteome</keyword>
<feature type="DNA-binding region" description="H-T-H motif" evidence="2">
    <location>
        <begin position="28"/>
        <end position="47"/>
    </location>
</feature>
<dbReference type="PROSITE" id="PS50977">
    <property type="entry name" value="HTH_TETR_2"/>
    <property type="match status" value="1"/>
</dbReference>
<dbReference type="Pfam" id="PF00440">
    <property type="entry name" value="TetR_N"/>
    <property type="match status" value="1"/>
</dbReference>
<dbReference type="Gene3D" id="1.10.357.10">
    <property type="entry name" value="Tetracycline Repressor, domain 2"/>
    <property type="match status" value="1"/>
</dbReference>
<evidence type="ECO:0000313" key="4">
    <source>
        <dbReference type="EMBL" id="GIH42510.1"/>
    </source>
</evidence>
<sequence>MRQNAARRAALLDAAIEVLAREGSRGLTFRAVDAEAGVPTGTASNYFGDRDDLLTQAGGRVYERLRPDAAGITAAMEGPRDRDRVIELMRDLVARVTEFRSGYLALVELRLEATRRPRLREVLTGVIGADLQGNVEFHLGTGLPGDATTVVLLYLALNWLILERLTLPEVIPGERVDELVAEAVRRIVPG</sequence>
<proteinExistence type="predicted"/>
<keyword evidence="1 2" id="KW-0238">DNA-binding</keyword>
<dbReference type="Pfam" id="PF17940">
    <property type="entry name" value="TetR_C_31"/>
    <property type="match status" value="1"/>
</dbReference>
<evidence type="ECO:0000313" key="5">
    <source>
        <dbReference type="Proteomes" id="UP000603904"/>
    </source>
</evidence>
<reference evidence="4 5" key="1">
    <citation type="submission" date="2021-01" db="EMBL/GenBank/DDBJ databases">
        <title>Whole genome shotgun sequence of Microbispora corallina NBRC 16416.</title>
        <authorList>
            <person name="Komaki H."/>
            <person name="Tamura T."/>
        </authorList>
    </citation>
    <scope>NUCLEOTIDE SEQUENCE [LARGE SCALE GENOMIC DNA]</scope>
    <source>
        <strain evidence="4 5">NBRC 16416</strain>
    </source>
</reference>
<evidence type="ECO:0000256" key="1">
    <source>
        <dbReference type="ARBA" id="ARBA00023125"/>
    </source>
</evidence>
<dbReference type="InterPro" id="IPR050109">
    <property type="entry name" value="HTH-type_TetR-like_transc_reg"/>
</dbReference>
<dbReference type="InterPro" id="IPR009057">
    <property type="entry name" value="Homeodomain-like_sf"/>
</dbReference>
<dbReference type="InterPro" id="IPR041583">
    <property type="entry name" value="TetR_C_31"/>
</dbReference>
<gene>
    <name evidence="4" type="ORF">Mco01_55100</name>
</gene>
<accession>A0ABQ4G608</accession>
<dbReference type="Proteomes" id="UP000603904">
    <property type="component" value="Unassembled WGS sequence"/>
</dbReference>
<name>A0ABQ4G608_9ACTN</name>
<dbReference type="RefSeq" id="WP_204059719.1">
    <property type="nucleotide sequence ID" value="NZ_BAAAGP010000006.1"/>
</dbReference>
<protein>
    <submittedName>
        <fullName evidence="4">TetR family transcriptional regulator</fullName>
    </submittedName>
</protein>
<dbReference type="PANTHER" id="PTHR30055">
    <property type="entry name" value="HTH-TYPE TRANSCRIPTIONAL REGULATOR RUTR"/>
    <property type="match status" value="1"/>
</dbReference>
<organism evidence="4 5">
    <name type="scientific">Microbispora corallina</name>
    <dbReference type="NCBI Taxonomy" id="83302"/>
    <lineage>
        <taxon>Bacteria</taxon>
        <taxon>Bacillati</taxon>
        <taxon>Actinomycetota</taxon>
        <taxon>Actinomycetes</taxon>
        <taxon>Streptosporangiales</taxon>
        <taxon>Streptosporangiaceae</taxon>
        <taxon>Microbispora</taxon>
    </lineage>
</organism>
<comment type="caution">
    <text evidence="4">The sequence shown here is derived from an EMBL/GenBank/DDBJ whole genome shotgun (WGS) entry which is preliminary data.</text>
</comment>
<evidence type="ECO:0000256" key="2">
    <source>
        <dbReference type="PROSITE-ProRule" id="PRU00335"/>
    </source>
</evidence>